<proteinExistence type="predicted"/>
<dbReference type="AlphaFoldDB" id="A0A5E4NM80"/>
<gene>
    <name evidence="1" type="ORF">CINCED_3A004672</name>
</gene>
<sequence>MYKDDIQDVRLKPTVINVLTVNWTTLCYLGMLFVVGIRAAELDCSTAADCFAPLFREIAKDRQGNMAHDSHKQIYAFHTHHR</sequence>
<protein>
    <submittedName>
        <fullName evidence="1">Uncharacterized protein</fullName>
    </submittedName>
</protein>
<dbReference type="Proteomes" id="UP000325440">
    <property type="component" value="Unassembled WGS sequence"/>
</dbReference>
<keyword evidence="2" id="KW-1185">Reference proteome</keyword>
<dbReference type="EMBL" id="CABPRJ010001967">
    <property type="protein sequence ID" value="VVC42610.1"/>
    <property type="molecule type" value="Genomic_DNA"/>
</dbReference>
<accession>A0A5E4NM80</accession>
<reference evidence="1 2" key="1">
    <citation type="submission" date="2019-08" db="EMBL/GenBank/DDBJ databases">
        <authorList>
            <person name="Alioto T."/>
            <person name="Alioto T."/>
            <person name="Gomez Garrido J."/>
        </authorList>
    </citation>
    <scope>NUCLEOTIDE SEQUENCE [LARGE SCALE GENOMIC DNA]</scope>
</reference>
<evidence type="ECO:0000313" key="2">
    <source>
        <dbReference type="Proteomes" id="UP000325440"/>
    </source>
</evidence>
<name>A0A5E4NM80_9HEMI</name>
<organism evidence="1 2">
    <name type="scientific">Cinara cedri</name>
    <dbReference type="NCBI Taxonomy" id="506608"/>
    <lineage>
        <taxon>Eukaryota</taxon>
        <taxon>Metazoa</taxon>
        <taxon>Ecdysozoa</taxon>
        <taxon>Arthropoda</taxon>
        <taxon>Hexapoda</taxon>
        <taxon>Insecta</taxon>
        <taxon>Pterygota</taxon>
        <taxon>Neoptera</taxon>
        <taxon>Paraneoptera</taxon>
        <taxon>Hemiptera</taxon>
        <taxon>Sternorrhyncha</taxon>
        <taxon>Aphidomorpha</taxon>
        <taxon>Aphidoidea</taxon>
        <taxon>Aphididae</taxon>
        <taxon>Lachninae</taxon>
        <taxon>Cinara</taxon>
    </lineage>
</organism>
<evidence type="ECO:0000313" key="1">
    <source>
        <dbReference type="EMBL" id="VVC42610.1"/>
    </source>
</evidence>